<gene>
    <name evidence="2" type="ORF">HNR44_003241</name>
</gene>
<sequence length="188" mass="20771">MKKRTLVMVEVALMTALALILSFVSFPGPWAQGGSVSLMMVPIFIMAFRHGWRVGVLTGLLVGIVNLMYNAYIVHPIQLLLDYPLPYAALGLAGLFAIRNRTGKLSLGWALLGLLFAAFLRFLSHGISGVIWFGSLAPDGMNVYLYSFVYNASYLLPEVLITLSVLYMISRAQPEFFNMKSRNSVVTS</sequence>
<feature type="transmembrane region" description="Helical" evidence="1">
    <location>
        <begin position="7"/>
        <end position="24"/>
    </location>
</feature>
<keyword evidence="1" id="KW-0472">Membrane</keyword>
<dbReference type="EMBL" id="JACHHJ010000005">
    <property type="protein sequence ID" value="MBB6451247.1"/>
    <property type="molecule type" value="Genomic_DNA"/>
</dbReference>
<evidence type="ECO:0000256" key="1">
    <source>
        <dbReference type="SAM" id="Phobius"/>
    </source>
</evidence>
<dbReference type="RefSeq" id="WP_221434329.1">
    <property type="nucleotide sequence ID" value="NZ_JACHHJ010000005.1"/>
</dbReference>
<feature type="transmembrane region" description="Helical" evidence="1">
    <location>
        <begin position="105"/>
        <end position="123"/>
    </location>
</feature>
<accession>A0A841PQT7</accession>
<dbReference type="Gene3D" id="1.10.1760.20">
    <property type="match status" value="1"/>
</dbReference>
<proteinExistence type="predicted"/>
<dbReference type="Proteomes" id="UP000568839">
    <property type="component" value="Unassembled WGS sequence"/>
</dbReference>
<comment type="caution">
    <text evidence="2">The sequence shown here is derived from an EMBL/GenBank/DDBJ whole genome shotgun (WGS) entry which is preliminary data.</text>
</comment>
<dbReference type="GO" id="GO:0005886">
    <property type="term" value="C:plasma membrane"/>
    <property type="evidence" value="ECO:0007669"/>
    <property type="project" value="InterPro"/>
</dbReference>
<evidence type="ECO:0000313" key="3">
    <source>
        <dbReference type="Proteomes" id="UP000568839"/>
    </source>
</evidence>
<organism evidence="2 3">
    <name type="scientific">Geomicrobium halophilum</name>
    <dbReference type="NCBI Taxonomy" id="549000"/>
    <lineage>
        <taxon>Bacteria</taxon>
        <taxon>Bacillati</taxon>
        <taxon>Bacillota</taxon>
        <taxon>Bacilli</taxon>
        <taxon>Bacillales</taxon>
        <taxon>Geomicrobium</taxon>
    </lineage>
</organism>
<feature type="transmembrane region" description="Helical" evidence="1">
    <location>
        <begin position="80"/>
        <end position="98"/>
    </location>
</feature>
<protein>
    <submittedName>
        <fullName evidence="2">Thiamine transporter</fullName>
    </submittedName>
</protein>
<reference evidence="2 3" key="1">
    <citation type="submission" date="2020-08" db="EMBL/GenBank/DDBJ databases">
        <title>Genomic Encyclopedia of Type Strains, Phase IV (KMG-IV): sequencing the most valuable type-strain genomes for metagenomic binning, comparative biology and taxonomic classification.</title>
        <authorList>
            <person name="Goeker M."/>
        </authorList>
    </citation>
    <scope>NUCLEOTIDE SEQUENCE [LARGE SCALE GENOMIC DNA]</scope>
    <source>
        <strain evidence="2 3">DSM 21769</strain>
    </source>
</reference>
<dbReference type="GO" id="GO:0015234">
    <property type="term" value="F:thiamine transmembrane transporter activity"/>
    <property type="evidence" value="ECO:0007669"/>
    <property type="project" value="InterPro"/>
</dbReference>
<dbReference type="Pfam" id="PF09515">
    <property type="entry name" value="Thia_YuaJ"/>
    <property type="match status" value="1"/>
</dbReference>
<dbReference type="AlphaFoldDB" id="A0A841PQT7"/>
<dbReference type="NCBIfam" id="TIGR02357">
    <property type="entry name" value="ECF_ThiT_YuaJ"/>
    <property type="match status" value="1"/>
</dbReference>
<feature type="transmembrane region" description="Helical" evidence="1">
    <location>
        <begin position="30"/>
        <end position="48"/>
    </location>
</feature>
<keyword evidence="3" id="KW-1185">Reference proteome</keyword>
<evidence type="ECO:0000313" key="2">
    <source>
        <dbReference type="EMBL" id="MBB6451247.1"/>
    </source>
</evidence>
<keyword evidence="1" id="KW-0812">Transmembrane</keyword>
<feature type="transmembrane region" description="Helical" evidence="1">
    <location>
        <begin position="143"/>
        <end position="169"/>
    </location>
</feature>
<feature type="transmembrane region" description="Helical" evidence="1">
    <location>
        <begin position="55"/>
        <end position="74"/>
    </location>
</feature>
<name>A0A841PQT7_9BACL</name>
<keyword evidence="1" id="KW-1133">Transmembrane helix</keyword>
<dbReference type="InterPro" id="IPR012651">
    <property type="entry name" value="Thia_Transptr_ThiT"/>
</dbReference>